<evidence type="ECO:0000256" key="3">
    <source>
        <dbReference type="ARBA" id="ARBA00022679"/>
    </source>
</evidence>
<dbReference type="PANTHER" id="PTHR43094">
    <property type="entry name" value="AMINOTRANSFERASE"/>
    <property type="match status" value="1"/>
</dbReference>
<organism evidence="6 7">
    <name type="scientific">Geodia barretti</name>
    <name type="common">Barrett's horny sponge</name>
    <dbReference type="NCBI Taxonomy" id="519541"/>
    <lineage>
        <taxon>Eukaryota</taxon>
        <taxon>Metazoa</taxon>
        <taxon>Porifera</taxon>
        <taxon>Demospongiae</taxon>
        <taxon>Heteroscleromorpha</taxon>
        <taxon>Tetractinellida</taxon>
        <taxon>Astrophorina</taxon>
        <taxon>Geodiidae</taxon>
        <taxon>Geodia</taxon>
    </lineage>
</organism>
<sequence length="426" mass="46999">MTIDYRKTDKAHVWHPLFQHQRLEETPLAVFESAHGTTLVDAEGREYLDAYSALWNVNVGYGRQEIADAVYAQIQKLPYYPHSQINVPATVLAEQLAACLPGDLNHVYFCNSGSEANETAIKIARQYGRQTYPGENRYKIISRYRGYHGFTYGALSATGQARRRKAFEPLVPGFLHAHPPYCYRCPLGLDVSSCSIACADEIERIIQSEGPETVIGVIAEPIIGGGGVIVPPDEYLPKLRQICDDYGLLLILDEVITGFGRTGKMFACEHWDVQPDLITLAKGLTSGYLPLGACVASTAVFNAFLGESDENKEFSQVCTYGGHPVACAAGIANLEILQKERLWENSEKVGAHLLSKLETLRNLTIVGDVRGKGLMIAVEFVQADGTHLETATTNRIVGQLREKSIIVGKSDMLLTNRKISFSSHHR</sequence>
<evidence type="ECO:0000313" key="6">
    <source>
        <dbReference type="EMBL" id="CAI8045041.1"/>
    </source>
</evidence>
<reference evidence="6" key="1">
    <citation type="submission" date="2023-03" db="EMBL/GenBank/DDBJ databases">
        <authorList>
            <person name="Steffen K."/>
            <person name="Cardenas P."/>
        </authorList>
    </citation>
    <scope>NUCLEOTIDE SEQUENCE</scope>
</reference>
<keyword evidence="4 5" id="KW-0663">Pyridoxal phosphate</keyword>
<protein>
    <submittedName>
        <fullName evidence="6">Uncharacterized aminotransferase YhxA</fullName>
    </submittedName>
</protein>
<dbReference type="Gene3D" id="3.90.1150.10">
    <property type="entry name" value="Aspartate Aminotransferase, domain 1"/>
    <property type="match status" value="1"/>
</dbReference>
<dbReference type="PANTHER" id="PTHR43094:SF1">
    <property type="entry name" value="AMINOTRANSFERASE CLASS-III"/>
    <property type="match status" value="1"/>
</dbReference>
<evidence type="ECO:0000256" key="1">
    <source>
        <dbReference type="ARBA" id="ARBA00008954"/>
    </source>
</evidence>
<dbReference type="Gene3D" id="3.40.640.10">
    <property type="entry name" value="Type I PLP-dependent aspartate aminotransferase-like (Major domain)"/>
    <property type="match status" value="1"/>
</dbReference>
<dbReference type="AlphaFoldDB" id="A0AA35XA68"/>
<keyword evidence="3" id="KW-0808">Transferase</keyword>
<dbReference type="InterPro" id="IPR015422">
    <property type="entry name" value="PyrdxlP-dep_Trfase_small"/>
</dbReference>
<dbReference type="CDD" id="cd00610">
    <property type="entry name" value="OAT_like"/>
    <property type="match status" value="1"/>
</dbReference>
<dbReference type="FunFam" id="3.40.640.10:FF:000014">
    <property type="entry name" value="Adenosylmethionine-8-amino-7-oxononanoate aminotransferase, probable"/>
    <property type="match status" value="1"/>
</dbReference>
<name>A0AA35XA68_GEOBA</name>
<gene>
    <name evidence="6" type="ORF">GBAR_LOCUS24928</name>
</gene>
<proteinExistence type="inferred from homology"/>
<accession>A0AA35XA68</accession>
<evidence type="ECO:0000256" key="5">
    <source>
        <dbReference type="RuleBase" id="RU003560"/>
    </source>
</evidence>
<dbReference type="InterPro" id="IPR015424">
    <property type="entry name" value="PyrdxlP-dep_Trfase"/>
</dbReference>
<evidence type="ECO:0000313" key="7">
    <source>
        <dbReference type="Proteomes" id="UP001174909"/>
    </source>
</evidence>
<dbReference type="EMBL" id="CASHTH010003442">
    <property type="protein sequence ID" value="CAI8045041.1"/>
    <property type="molecule type" value="Genomic_DNA"/>
</dbReference>
<keyword evidence="7" id="KW-1185">Reference proteome</keyword>
<keyword evidence="2 6" id="KW-0032">Aminotransferase</keyword>
<dbReference type="PROSITE" id="PS00600">
    <property type="entry name" value="AA_TRANSFER_CLASS_3"/>
    <property type="match status" value="1"/>
</dbReference>
<dbReference type="SUPFAM" id="SSF53383">
    <property type="entry name" value="PLP-dependent transferases"/>
    <property type="match status" value="1"/>
</dbReference>
<evidence type="ECO:0000256" key="4">
    <source>
        <dbReference type="ARBA" id="ARBA00022898"/>
    </source>
</evidence>
<dbReference type="GO" id="GO:0030170">
    <property type="term" value="F:pyridoxal phosphate binding"/>
    <property type="evidence" value="ECO:0007669"/>
    <property type="project" value="InterPro"/>
</dbReference>
<dbReference type="Pfam" id="PF00202">
    <property type="entry name" value="Aminotran_3"/>
    <property type="match status" value="1"/>
</dbReference>
<dbReference type="GO" id="GO:0008483">
    <property type="term" value="F:transaminase activity"/>
    <property type="evidence" value="ECO:0007669"/>
    <property type="project" value="UniProtKB-KW"/>
</dbReference>
<comment type="caution">
    <text evidence="6">The sequence shown here is derived from an EMBL/GenBank/DDBJ whole genome shotgun (WGS) entry which is preliminary data.</text>
</comment>
<comment type="similarity">
    <text evidence="1 5">Belongs to the class-III pyridoxal-phosphate-dependent aminotransferase family.</text>
</comment>
<dbReference type="InterPro" id="IPR015421">
    <property type="entry name" value="PyrdxlP-dep_Trfase_major"/>
</dbReference>
<dbReference type="InterPro" id="IPR005814">
    <property type="entry name" value="Aminotrans_3"/>
</dbReference>
<dbReference type="InterPro" id="IPR049704">
    <property type="entry name" value="Aminotrans_3_PPA_site"/>
</dbReference>
<dbReference type="PIRSF" id="PIRSF000521">
    <property type="entry name" value="Transaminase_4ab_Lys_Orn"/>
    <property type="match status" value="1"/>
</dbReference>
<dbReference type="Proteomes" id="UP001174909">
    <property type="component" value="Unassembled WGS sequence"/>
</dbReference>
<evidence type="ECO:0000256" key="2">
    <source>
        <dbReference type="ARBA" id="ARBA00022576"/>
    </source>
</evidence>